<dbReference type="PANTHER" id="PTHR30614:SF45">
    <property type="entry name" value="L-CYSTINE TRANSPORT SYSTEM PERMEASE PROTEIN TCYL"/>
    <property type="match status" value="1"/>
</dbReference>
<gene>
    <name evidence="10" type="primary">tcyL_1</name>
    <name evidence="9" type="ORF">LES8486_01163</name>
    <name evidence="10" type="ORF">LES9216_01310</name>
</gene>
<keyword evidence="5 7" id="KW-1133">Transmembrane helix</keyword>
<name>A0A2N9KA36_9LACO</name>
<dbReference type="SUPFAM" id="SSF161098">
    <property type="entry name" value="MetI-like"/>
    <property type="match status" value="1"/>
</dbReference>
<evidence type="ECO:0000256" key="6">
    <source>
        <dbReference type="ARBA" id="ARBA00023136"/>
    </source>
</evidence>
<dbReference type="GO" id="GO:0006865">
    <property type="term" value="P:amino acid transport"/>
    <property type="evidence" value="ECO:0007669"/>
    <property type="project" value="TreeGrafter"/>
</dbReference>
<feature type="transmembrane region" description="Helical" evidence="7">
    <location>
        <begin position="197"/>
        <end position="216"/>
    </location>
</feature>
<reference evidence="10 11" key="2">
    <citation type="submission" date="2018-02" db="EMBL/GenBank/DDBJ databases">
        <authorList>
            <person name="Cohen D.B."/>
            <person name="Kent A.D."/>
        </authorList>
    </citation>
    <scope>NUCLEOTIDE SEQUENCE [LARGE SCALE GENOMIC DNA]</scope>
    <source>
        <strain evidence="10 11">CECT 9216</strain>
    </source>
</reference>
<evidence type="ECO:0000259" key="8">
    <source>
        <dbReference type="PROSITE" id="PS50928"/>
    </source>
</evidence>
<dbReference type="PROSITE" id="PS50928">
    <property type="entry name" value="ABC_TM1"/>
    <property type="match status" value="1"/>
</dbReference>
<proteinExistence type="inferred from homology"/>
<sequence length="248" mass="27504">MNNLFQPHLIWEYLPDVLSALPTTLLLTLVSTIIGVIVGAGIAFVKMEDTPIFKQIAVVFTSFIRGTPILIQMFLVYYGLPMFLGYVGINTDDVSPLIYLFITYGLNMAAFLSEIIRAALESVPASQREAALTSGYTKRQMYFKIIFPQAVIIAVPSFATMVISLLQDTSLAFTIGVLDVVGKAKALGTATFHTVEAYISAMIIFVILSFILERFFRWIEKRSNFTSRKTAILANNPVIPVIETPKTT</sequence>
<evidence type="ECO:0000256" key="4">
    <source>
        <dbReference type="ARBA" id="ARBA00022692"/>
    </source>
</evidence>
<organism evidence="10 11">
    <name type="scientific">Leuconostoc suionicum</name>
    <dbReference type="NCBI Taxonomy" id="1511761"/>
    <lineage>
        <taxon>Bacteria</taxon>
        <taxon>Bacillati</taxon>
        <taxon>Bacillota</taxon>
        <taxon>Bacilli</taxon>
        <taxon>Lactobacillales</taxon>
        <taxon>Lactobacillaceae</taxon>
        <taxon>Leuconostoc</taxon>
    </lineage>
</organism>
<evidence type="ECO:0000256" key="1">
    <source>
        <dbReference type="ARBA" id="ARBA00004651"/>
    </source>
</evidence>
<feature type="domain" description="ABC transmembrane type-1" evidence="8">
    <location>
        <begin position="21"/>
        <end position="216"/>
    </location>
</feature>
<dbReference type="InterPro" id="IPR000515">
    <property type="entry name" value="MetI-like"/>
</dbReference>
<dbReference type="CDD" id="cd06261">
    <property type="entry name" value="TM_PBP2"/>
    <property type="match status" value="1"/>
</dbReference>
<evidence type="ECO:0000256" key="3">
    <source>
        <dbReference type="ARBA" id="ARBA00022475"/>
    </source>
</evidence>
<dbReference type="GeneID" id="99673498"/>
<dbReference type="InterPro" id="IPR010065">
    <property type="entry name" value="AA_ABC_transptr_permease_3TM"/>
</dbReference>
<reference evidence="9 12" key="1">
    <citation type="submission" date="2018-02" db="EMBL/GenBank/DDBJ databases">
        <authorList>
            <person name="Rodrigo-Torres L."/>
            <person name="Arahal R. D."/>
            <person name="Lucena T."/>
        </authorList>
    </citation>
    <scope>NUCLEOTIDE SEQUENCE [LARGE SCALE GENOMIC DNA]</scope>
    <source>
        <strain evidence="9 12">CECT 8486</strain>
    </source>
</reference>
<evidence type="ECO:0000313" key="11">
    <source>
        <dbReference type="Proteomes" id="UP000237923"/>
    </source>
</evidence>
<keyword evidence="4 7" id="KW-0812">Transmembrane</keyword>
<comment type="subcellular location">
    <subcellularLocation>
        <location evidence="1 7">Cell membrane</location>
        <topology evidence="1 7">Multi-pass membrane protein</topology>
    </subcellularLocation>
</comment>
<evidence type="ECO:0000313" key="12">
    <source>
        <dbReference type="Proteomes" id="UP000239237"/>
    </source>
</evidence>
<evidence type="ECO:0000256" key="7">
    <source>
        <dbReference type="RuleBase" id="RU363032"/>
    </source>
</evidence>
<accession>A0A2N9KA36</accession>
<dbReference type="EMBL" id="OKQR01000001">
    <property type="protein sequence ID" value="SPD92155.1"/>
    <property type="molecule type" value="Genomic_DNA"/>
</dbReference>
<dbReference type="Proteomes" id="UP000239237">
    <property type="component" value="Unassembled WGS sequence"/>
</dbReference>
<dbReference type="AlphaFoldDB" id="A0A2N9KA36"/>
<dbReference type="RefSeq" id="WP_072613080.1">
    <property type="nucleotide sequence ID" value="NZ_AP017935.1"/>
</dbReference>
<comment type="similarity">
    <text evidence="7">Belongs to the binding-protein-dependent transport system permease family.</text>
</comment>
<dbReference type="Pfam" id="PF00528">
    <property type="entry name" value="BPD_transp_1"/>
    <property type="match status" value="1"/>
</dbReference>
<dbReference type="PANTHER" id="PTHR30614">
    <property type="entry name" value="MEMBRANE COMPONENT OF AMINO ACID ABC TRANSPORTER"/>
    <property type="match status" value="1"/>
</dbReference>
<feature type="transmembrane region" description="Helical" evidence="7">
    <location>
        <begin position="20"/>
        <end position="45"/>
    </location>
</feature>
<dbReference type="KEGG" id="lsu:A6B45_01775"/>
<dbReference type="Proteomes" id="UP000237923">
    <property type="component" value="Unassembled WGS sequence"/>
</dbReference>
<keyword evidence="2 7" id="KW-0813">Transport</keyword>
<evidence type="ECO:0000313" key="9">
    <source>
        <dbReference type="EMBL" id="SPD92155.1"/>
    </source>
</evidence>
<feature type="transmembrane region" description="Helical" evidence="7">
    <location>
        <begin position="141"/>
        <end position="166"/>
    </location>
</feature>
<keyword evidence="6 7" id="KW-0472">Membrane</keyword>
<dbReference type="GO" id="GO:0043190">
    <property type="term" value="C:ATP-binding cassette (ABC) transporter complex"/>
    <property type="evidence" value="ECO:0007669"/>
    <property type="project" value="InterPro"/>
</dbReference>
<keyword evidence="12" id="KW-1185">Reference proteome</keyword>
<dbReference type="NCBIfam" id="TIGR01726">
    <property type="entry name" value="HEQRo_perm_3TM"/>
    <property type="match status" value="1"/>
</dbReference>
<dbReference type="GO" id="GO:0022857">
    <property type="term" value="F:transmembrane transporter activity"/>
    <property type="evidence" value="ECO:0007669"/>
    <property type="project" value="InterPro"/>
</dbReference>
<evidence type="ECO:0000256" key="5">
    <source>
        <dbReference type="ARBA" id="ARBA00022989"/>
    </source>
</evidence>
<feature type="transmembrane region" description="Helical" evidence="7">
    <location>
        <begin position="98"/>
        <end position="120"/>
    </location>
</feature>
<protein>
    <submittedName>
        <fullName evidence="10">L-cystine transport system permease protein TcyL</fullName>
    </submittedName>
</protein>
<dbReference type="Gene3D" id="1.10.3720.10">
    <property type="entry name" value="MetI-like"/>
    <property type="match status" value="1"/>
</dbReference>
<dbReference type="InterPro" id="IPR043429">
    <property type="entry name" value="ArtM/GltK/GlnP/TcyL/YhdX-like"/>
</dbReference>
<keyword evidence="3" id="KW-1003">Cell membrane</keyword>
<dbReference type="EMBL" id="OKQU01000001">
    <property type="protein sequence ID" value="SPE07434.1"/>
    <property type="molecule type" value="Genomic_DNA"/>
</dbReference>
<feature type="transmembrane region" description="Helical" evidence="7">
    <location>
        <begin position="57"/>
        <end position="78"/>
    </location>
</feature>
<evidence type="ECO:0000256" key="2">
    <source>
        <dbReference type="ARBA" id="ARBA00022448"/>
    </source>
</evidence>
<dbReference type="InterPro" id="IPR035906">
    <property type="entry name" value="MetI-like_sf"/>
</dbReference>
<evidence type="ECO:0000313" key="10">
    <source>
        <dbReference type="EMBL" id="SPE07434.1"/>
    </source>
</evidence>